<dbReference type="Pfam" id="PF14750">
    <property type="entry name" value="INTS2"/>
    <property type="match status" value="1"/>
</dbReference>
<dbReference type="PANTHER" id="PTHR28608">
    <property type="entry name" value="INTEGRATOR COMPLEX SUBUNIT 2"/>
    <property type="match status" value="1"/>
</dbReference>
<sequence length="385" mass="44103">MELDDESPVTTTITQRYKEYKNSVSKIGLEEAHNQYGNIAYHDLGHERWKFDLLRECFFIQTVMVRFPTNADLAGRHIRPGIRLLSNETFLHDNAQQVVSTLDWFDELEDQDPLRQGTWNHLLEGFIHLQTRCEIVRCIVQYDPLVIPEVTEQLLQSAGRLSSSRYQIYLCEMVYTIVQEHPIHAADIRYKLIGRQLLPELITRITVVHGKDEIDVLNGIFHGFPSWFMAQTASSVTHFTKIKTRIFAEIERSKNDNSKVKLAMAIRALAGLVGYLGIKLTEGEVAKCLDLCRTSQTERIVKLSLSLMLVVSDQAIRSQRNLGQVLSQLLQSGVSEMPMLMMVYFQTDQFAQIETMARSILDMHVAIPKLGLFEMQKLFASIQNA</sequence>
<reference evidence="1" key="1">
    <citation type="journal article" date="2014" name="Genome Announc.">
        <title>De novo whole-genome sequence and genome annotation of Lichtheimia ramosa.</title>
        <authorList>
            <person name="Linde J."/>
            <person name="Schwartze V."/>
            <person name="Binder U."/>
            <person name="Lass-Florl C."/>
            <person name="Voigt K."/>
            <person name="Horn F."/>
        </authorList>
    </citation>
    <scope>NUCLEOTIDE SEQUENCE</scope>
    <source>
        <strain evidence="1">JMRC FSU:6197</strain>
    </source>
</reference>
<accession>A0A077WX31</accession>
<name>A0A077WX31_9FUNG</name>
<organism evidence="1">
    <name type="scientific">Lichtheimia ramosa</name>
    <dbReference type="NCBI Taxonomy" id="688394"/>
    <lineage>
        <taxon>Eukaryota</taxon>
        <taxon>Fungi</taxon>
        <taxon>Fungi incertae sedis</taxon>
        <taxon>Mucoromycota</taxon>
        <taxon>Mucoromycotina</taxon>
        <taxon>Mucoromycetes</taxon>
        <taxon>Mucorales</taxon>
        <taxon>Lichtheimiaceae</taxon>
        <taxon>Lichtheimia</taxon>
    </lineage>
</organism>
<dbReference type="GO" id="GO:0034472">
    <property type="term" value="P:snRNA 3'-end processing"/>
    <property type="evidence" value="ECO:0007669"/>
    <property type="project" value="TreeGrafter"/>
</dbReference>
<dbReference type="InterPro" id="IPR029321">
    <property type="entry name" value="INTS2"/>
</dbReference>
<gene>
    <name evidence="1" type="ORF">LRAMOSA03841</name>
</gene>
<dbReference type="GO" id="GO:0032039">
    <property type="term" value="C:integrator complex"/>
    <property type="evidence" value="ECO:0007669"/>
    <property type="project" value="InterPro"/>
</dbReference>
<dbReference type="AlphaFoldDB" id="A0A077WX31"/>
<evidence type="ECO:0000313" key="1">
    <source>
        <dbReference type="EMBL" id="CDS11578.1"/>
    </source>
</evidence>
<protein>
    <submittedName>
        <fullName evidence="1">Uncharacterized protein</fullName>
    </submittedName>
</protein>
<proteinExistence type="predicted"/>
<dbReference type="PANTHER" id="PTHR28608:SF1">
    <property type="entry name" value="INTEGRATOR COMPLEX SUBUNIT 2"/>
    <property type="match status" value="1"/>
</dbReference>
<dbReference type="EMBL" id="LK023346">
    <property type="protein sequence ID" value="CDS11578.1"/>
    <property type="molecule type" value="Genomic_DNA"/>
</dbReference>
<dbReference type="OrthoDB" id="3363059at2759"/>